<protein>
    <submittedName>
        <fullName evidence="1">Uncharacterized protein</fullName>
    </submittedName>
</protein>
<dbReference type="EMBL" id="BGPR01001441">
    <property type="protein sequence ID" value="GBM54026.1"/>
    <property type="molecule type" value="Genomic_DNA"/>
</dbReference>
<comment type="caution">
    <text evidence="1">The sequence shown here is derived from an EMBL/GenBank/DDBJ whole genome shotgun (WGS) entry which is preliminary data.</text>
</comment>
<dbReference type="Proteomes" id="UP000499080">
    <property type="component" value="Unassembled WGS sequence"/>
</dbReference>
<name>A0A4Y2GMK5_ARAVE</name>
<dbReference type="AlphaFoldDB" id="A0A4Y2GMK5"/>
<evidence type="ECO:0000313" key="1">
    <source>
        <dbReference type="EMBL" id="GBM54026.1"/>
    </source>
</evidence>
<accession>A0A4Y2GMK5</accession>
<gene>
    <name evidence="1" type="ORF">AVEN_215399_1</name>
</gene>
<keyword evidence="2" id="KW-1185">Reference proteome</keyword>
<proteinExistence type="predicted"/>
<organism evidence="1 2">
    <name type="scientific">Araneus ventricosus</name>
    <name type="common">Orbweaver spider</name>
    <name type="synonym">Epeira ventricosa</name>
    <dbReference type="NCBI Taxonomy" id="182803"/>
    <lineage>
        <taxon>Eukaryota</taxon>
        <taxon>Metazoa</taxon>
        <taxon>Ecdysozoa</taxon>
        <taxon>Arthropoda</taxon>
        <taxon>Chelicerata</taxon>
        <taxon>Arachnida</taxon>
        <taxon>Araneae</taxon>
        <taxon>Araneomorphae</taxon>
        <taxon>Entelegynae</taxon>
        <taxon>Araneoidea</taxon>
        <taxon>Araneidae</taxon>
        <taxon>Araneus</taxon>
    </lineage>
</organism>
<evidence type="ECO:0000313" key="2">
    <source>
        <dbReference type="Proteomes" id="UP000499080"/>
    </source>
</evidence>
<sequence>MEAPCKSHCPSLRSLRATAPAPTPPPAFKTGPRPTCVRKPEWVYIFWFSLLCESLAPPPPQSHFSFMTQHSKWIRNEGEKSKIFERTTPILIGFSY</sequence>
<reference evidence="1 2" key="1">
    <citation type="journal article" date="2019" name="Sci. Rep.">
        <title>Orb-weaving spider Araneus ventricosus genome elucidates the spidroin gene catalogue.</title>
        <authorList>
            <person name="Kono N."/>
            <person name="Nakamura H."/>
            <person name="Ohtoshi R."/>
            <person name="Moran D.A.P."/>
            <person name="Shinohara A."/>
            <person name="Yoshida Y."/>
            <person name="Fujiwara M."/>
            <person name="Mori M."/>
            <person name="Tomita M."/>
            <person name="Arakawa K."/>
        </authorList>
    </citation>
    <scope>NUCLEOTIDE SEQUENCE [LARGE SCALE GENOMIC DNA]</scope>
</reference>